<comment type="caution">
    <text evidence="13">The sequence shown here is derived from an EMBL/GenBank/DDBJ whole genome shotgun (WGS) entry which is preliminary data.</text>
</comment>
<dbReference type="EC" id="3.4.24.-" evidence="11"/>
<dbReference type="PANTHER" id="PTHR42837:SF2">
    <property type="entry name" value="MEMBRANE METALLOPROTEASE ARASP2, CHLOROPLASTIC-RELATED"/>
    <property type="match status" value="1"/>
</dbReference>
<evidence type="ECO:0000256" key="1">
    <source>
        <dbReference type="ARBA" id="ARBA00001947"/>
    </source>
</evidence>
<dbReference type="CDD" id="cd23081">
    <property type="entry name" value="cpPDZ_EcRseP-like"/>
    <property type="match status" value="1"/>
</dbReference>
<dbReference type="GO" id="GO:0006508">
    <property type="term" value="P:proteolysis"/>
    <property type="evidence" value="ECO:0007669"/>
    <property type="project" value="UniProtKB-KW"/>
</dbReference>
<dbReference type="PANTHER" id="PTHR42837">
    <property type="entry name" value="REGULATOR OF SIGMA-E PROTEASE RSEP"/>
    <property type="match status" value="1"/>
</dbReference>
<evidence type="ECO:0000256" key="11">
    <source>
        <dbReference type="RuleBase" id="RU362031"/>
    </source>
</evidence>
<comment type="similarity">
    <text evidence="3 11">Belongs to the peptidase M50B family.</text>
</comment>
<accession>A0A483B7J7</accession>
<evidence type="ECO:0000256" key="10">
    <source>
        <dbReference type="ARBA" id="ARBA00023136"/>
    </source>
</evidence>
<evidence type="ECO:0000259" key="12">
    <source>
        <dbReference type="Pfam" id="PF02163"/>
    </source>
</evidence>
<keyword evidence="5 11" id="KW-0812">Transmembrane</keyword>
<dbReference type="GO" id="GO:0016020">
    <property type="term" value="C:membrane"/>
    <property type="evidence" value="ECO:0007669"/>
    <property type="project" value="UniProtKB-SubCell"/>
</dbReference>
<keyword evidence="8 11" id="KW-1133">Transmembrane helix</keyword>
<proteinExistence type="inferred from homology"/>
<dbReference type="GO" id="GO:0046872">
    <property type="term" value="F:metal ion binding"/>
    <property type="evidence" value="ECO:0007669"/>
    <property type="project" value="UniProtKB-KW"/>
</dbReference>
<evidence type="ECO:0000313" key="14">
    <source>
        <dbReference type="Proteomes" id="UP000181728"/>
    </source>
</evidence>
<organism evidence="13 14">
    <name type="scientific">Oenococcus oeni</name>
    <name type="common">Leuconostoc oenos</name>
    <dbReference type="NCBI Taxonomy" id="1247"/>
    <lineage>
        <taxon>Bacteria</taxon>
        <taxon>Bacillati</taxon>
        <taxon>Bacillota</taxon>
        <taxon>Bacilli</taxon>
        <taxon>Lactobacillales</taxon>
        <taxon>Lactobacillaceae</taxon>
        <taxon>Oenococcus</taxon>
    </lineage>
</organism>
<dbReference type="InterPro" id="IPR036034">
    <property type="entry name" value="PDZ_sf"/>
</dbReference>
<keyword evidence="10 11" id="KW-0472">Membrane</keyword>
<dbReference type="NCBIfam" id="TIGR00054">
    <property type="entry name" value="RIP metalloprotease RseP"/>
    <property type="match status" value="1"/>
</dbReference>
<keyword evidence="4 13" id="KW-0645">Protease</keyword>
<gene>
    <name evidence="13" type="ORF">ATX59_04745</name>
</gene>
<dbReference type="InterPro" id="IPR004387">
    <property type="entry name" value="Pept_M50_Zn"/>
</dbReference>
<protein>
    <recommendedName>
        <fullName evidence="11">Zinc metalloprotease</fullName>
        <ecNumber evidence="11">3.4.24.-</ecNumber>
    </recommendedName>
</protein>
<comment type="cofactor">
    <cofactor evidence="1 11">
        <name>Zn(2+)</name>
        <dbReference type="ChEBI" id="CHEBI:29105"/>
    </cofactor>
</comment>
<evidence type="ECO:0000256" key="5">
    <source>
        <dbReference type="ARBA" id="ARBA00022692"/>
    </source>
</evidence>
<keyword evidence="7 11" id="KW-0862">Zinc</keyword>
<feature type="transmembrane region" description="Helical" evidence="11">
    <location>
        <begin position="176"/>
        <end position="202"/>
    </location>
</feature>
<dbReference type="SUPFAM" id="SSF50156">
    <property type="entry name" value="PDZ domain-like"/>
    <property type="match status" value="1"/>
</dbReference>
<feature type="transmembrane region" description="Helical" evidence="11">
    <location>
        <begin position="398"/>
        <end position="420"/>
    </location>
</feature>
<evidence type="ECO:0000256" key="4">
    <source>
        <dbReference type="ARBA" id="ARBA00022670"/>
    </source>
</evidence>
<feature type="transmembrane region" description="Helical" evidence="11">
    <location>
        <begin position="6"/>
        <end position="27"/>
    </location>
</feature>
<evidence type="ECO:0000256" key="9">
    <source>
        <dbReference type="ARBA" id="ARBA00023049"/>
    </source>
</evidence>
<dbReference type="CDD" id="cd06163">
    <property type="entry name" value="S2P-M50_PDZ_RseP-like"/>
    <property type="match status" value="1"/>
</dbReference>
<evidence type="ECO:0000256" key="2">
    <source>
        <dbReference type="ARBA" id="ARBA00004141"/>
    </source>
</evidence>
<evidence type="ECO:0000313" key="13">
    <source>
        <dbReference type="EMBL" id="OIM21305.1"/>
    </source>
</evidence>
<keyword evidence="11" id="KW-0479">Metal-binding</keyword>
<evidence type="ECO:0000256" key="8">
    <source>
        <dbReference type="ARBA" id="ARBA00022989"/>
    </source>
</evidence>
<dbReference type="Proteomes" id="UP000181728">
    <property type="component" value="Unassembled WGS sequence"/>
</dbReference>
<dbReference type="RefSeq" id="WP_071419181.1">
    <property type="nucleotide sequence ID" value="NZ_MLKQ01000148.1"/>
</dbReference>
<reference evidence="13 14" key="1">
    <citation type="journal article" date="2016" name="BMC Genomics">
        <title>Consensus pan-genome assembly of the specialised wine bacterium Oenococcus oeni.</title>
        <authorList>
            <person name="Sternes P.R."/>
            <person name="Borneman A.R."/>
        </authorList>
    </citation>
    <scope>NUCLEOTIDE SEQUENCE [LARGE SCALE GENOMIC DNA]</scope>
    <source>
        <strain evidence="13 14">AWRIB661</strain>
    </source>
</reference>
<dbReference type="EMBL" id="MLOK01000037">
    <property type="protein sequence ID" value="OIM21305.1"/>
    <property type="molecule type" value="Genomic_DNA"/>
</dbReference>
<dbReference type="Pfam" id="PF02163">
    <property type="entry name" value="Peptidase_M50"/>
    <property type="match status" value="1"/>
</dbReference>
<name>A0A483B7J7_OENOE</name>
<dbReference type="AlphaFoldDB" id="A0A483B7J7"/>
<evidence type="ECO:0000256" key="3">
    <source>
        <dbReference type="ARBA" id="ARBA00007931"/>
    </source>
</evidence>
<dbReference type="Gene3D" id="2.30.42.10">
    <property type="match status" value="1"/>
</dbReference>
<dbReference type="InterPro" id="IPR008915">
    <property type="entry name" value="Peptidase_M50"/>
</dbReference>
<feature type="transmembrane region" description="Helical" evidence="11">
    <location>
        <begin position="348"/>
        <end position="368"/>
    </location>
</feature>
<dbReference type="GO" id="GO:0004222">
    <property type="term" value="F:metalloendopeptidase activity"/>
    <property type="evidence" value="ECO:0007669"/>
    <property type="project" value="InterPro"/>
</dbReference>
<evidence type="ECO:0000256" key="6">
    <source>
        <dbReference type="ARBA" id="ARBA00022801"/>
    </source>
</evidence>
<keyword evidence="6 11" id="KW-0378">Hydrolase</keyword>
<comment type="subcellular location">
    <subcellularLocation>
        <location evidence="2">Membrane</location>
        <topology evidence="2">Multi-pass membrane protein</topology>
    </subcellularLocation>
</comment>
<evidence type="ECO:0000256" key="7">
    <source>
        <dbReference type="ARBA" id="ARBA00022833"/>
    </source>
</evidence>
<keyword evidence="9 11" id="KW-0482">Metalloprotease</keyword>
<sequence length="421" mass="46367">MNFASIIAFIIVFGVIVTIHEFGHFFVAKKFGVVVYEFSIGMGPKIFGTNKNGTNYVVRILPVGGYVLMAGADQDNEYLNELRPGKVVKIKFANQNTVNFIDISEEPITANEQLMRISAIDINDKLSIKGVIDEETKRELQFELAPDTKVRAGEDRIIQIAPKDRQLPNISLWKQILVNFAGPFMNFVLAFVLFFALAFSLIKVPVSNSQINPIKNYPAMKQGLKKGDVITKVDSSKISNWTQLTTAIENVGDKTMKVSYRRGNKSRTVTVKPKKVVESGGTQYLIGVEQDTTTGFANRIKYGFSSFFGSATSIWLALAHLIEHPSLNQLGGPVAIAKTTSAATADGFLSLVGLTAFLSLNIGIFNLIPIPVLDGGKILLNLIQAIRHKPLSEKVNQWVMIAGVVFMILLMIAVTINDLLR</sequence>
<feature type="domain" description="Peptidase M50" evidence="12">
    <location>
        <begin position="8"/>
        <end position="410"/>
    </location>
</feature>